<proteinExistence type="predicted"/>
<organism evidence="2 3">
    <name type="scientific">Bowmanella denitrificans</name>
    <dbReference type="NCBI Taxonomy" id="366582"/>
    <lineage>
        <taxon>Bacteria</taxon>
        <taxon>Pseudomonadati</taxon>
        <taxon>Pseudomonadota</taxon>
        <taxon>Gammaproteobacteria</taxon>
        <taxon>Alteromonadales</taxon>
        <taxon>Alteromonadaceae</taxon>
        <taxon>Bowmanella</taxon>
    </lineage>
</organism>
<evidence type="ECO:0008006" key="4">
    <source>
        <dbReference type="Google" id="ProtNLM"/>
    </source>
</evidence>
<dbReference type="Proteomes" id="UP001501757">
    <property type="component" value="Unassembled WGS sequence"/>
</dbReference>
<evidence type="ECO:0000256" key="1">
    <source>
        <dbReference type="SAM" id="SignalP"/>
    </source>
</evidence>
<feature type="signal peptide" evidence="1">
    <location>
        <begin position="1"/>
        <end position="27"/>
    </location>
</feature>
<reference evidence="2 3" key="1">
    <citation type="journal article" date="2019" name="Int. J. Syst. Evol. Microbiol.">
        <title>The Global Catalogue of Microorganisms (GCM) 10K type strain sequencing project: providing services to taxonomists for standard genome sequencing and annotation.</title>
        <authorList>
            <consortium name="The Broad Institute Genomics Platform"/>
            <consortium name="The Broad Institute Genome Sequencing Center for Infectious Disease"/>
            <person name="Wu L."/>
            <person name="Ma J."/>
        </authorList>
    </citation>
    <scope>NUCLEOTIDE SEQUENCE [LARGE SCALE GENOMIC DNA]</scope>
    <source>
        <strain evidence="2 3">JCM 13378</strain>
    </source>
</reference>
<keyword evidence="1" id="KW-0732">Signal</keyword>
<name>A0ABN0XWT6_9ALTE</name>
<gene>
    <name evidence="2" type="ORF">GCM10009092_43860</name>
</gene>
<keyword evidence="3" id="KW-1185">Reference proteome</keyword>
<dbReference type="EMBL" id="BAAAEI010000031">
    <property type="protein sequence ID" value="GAA0374850.1"/>
    <property type="molecule type" value="Genomic_DNA"/>
</dbReference>
<accession>A0ABN0XWT6</accession>
<comment type="caution">
    <text evidence="2">The sequence shown here is derived from an EMBL/GenBank/DDBJ whole genome shotgun (WGS) entry which is preliminary data.</text>
</comment>
<evidence type="ECO:0000313" key="3">
    <source>
        <dbReference type="Proteomes" id="UP001501757"/>
    </source>
</evidence>
<evidence type="ECO:0000313" key="2">
    <source>
        <dbReference type="EMBL" id="GAA0374850.1"/>
    </source>
</evidence>
<feature type="chain" id="PRO_5046495065" description="PEP-CTERM protein-sorting domain-containing protein" evidence="1">
    <location>
        <begin position="28"/>
        <end position="194"/>
    </location>
</feature>
<dbReference type="RefSeq" id="WP_343847514.1">
    <property type="nucleotide sequence ID" value="NZ_BAAAEI010000031.1"/>
</dbReference>
<protein>
    <recommendedName>
        <fullName evidence="4">PEP-CTERM protein-sorting domain-containing protein</fullName>
    </recommendedName>
</protein>
<sequence length="194" mass="20415">MLKRNNLKSVLLALAAICGLTTAPAHAAFLSLDLSDTDAKVGDVVTLDLVLHNPFDSVTDGLLYGFGFSMDFDNQGLSLGQATMGADWEDVSALYAQTDLAGLSMFGVPDMGQTSLLLASFELTLNKAGNFVLDVFSDSNLPGEQGLFYLDQSGAPVSLLLDASTSLNVSAVSEPGALALFTLGLMLAARRRFN</sequence>